<dbReference type="EMBL" id="UGNV01000001">
    <property type="protein sequence ID" value="STX29258.1"/>
    <property type="molecule type" value="Genomic_DNA"/>
</dbReference>
<dbReference type="Proteomes" id="UP000254968">
    <property type="component" value="Unassembled WGS sequence"/>
</dbReference>
<name>A0A378I254_9GAMM</name>
<accession>A0A378I254</accession>
<evidence type="ECO:0000313" key="2">
    <source>
        <dbReference type="EMBL" id="STX29258.1"/>
    </source>
</evidence>
<keyword evidence="1" id="KW-1133">Transmembrane helix</keyword>
<gene>
    <name evidence="2" type="ORF">NCTC13315_01796</name>
</gene>
<evidence type="ECO:0000256" key="1">
    <source>
        <dbReference type="SAM" id="Phobius"/>
    </source>
</evidence>
<reference evidence="2 3" key="1">
    <citation type="submission" date="2018-06" db="EMBL/GenBank/DDBJ databases">
        <authorList>
            <consortium name="Pathogen Informatics"/>
            <person name="Doyle S."/>
        </authorList>
    </citation>
    <scope>NUCLEOTIDE SEQUENCE [LARGE SCALE GENOMIC DNA]</scope>
    <source>
        <strain evidence="2 3">NCTC13315</strain>
    </source>
</reference>
<keyword evidence="1" id="KW-0812">Transmembrane</keyword>
<protein>
    <submittedName>
        <fullName evidence="2">Integral membrane protein (PIN domain superfamily)</fullName>
    </submittedName>
</protein>
<sequence>MIPTPLHSFLIEQVLGLYLIIMAIVMIARADYYRNVLKDLTANRALVMVSASLTLVLGLIMVVIHNIWEVRFGLIITLVAWLILIKAVLWLAVPEFMANLIKRFSIGSLYVTAAIAGIIGILLLTHAYHVFG</sequence>
<feature type="transmembrane region" description="Helical" evidence="1">
    <location>
        <begin position="15"/>
        <end position="33"/>
    </location>
</feature>
<dbReference type="AlphaFoldDB" id="A0A378I254"/>
<feature type="transmembrane region" description="Helical" evidence="1">
    <location>
        <begin position="74"/>
        <end position="93"/>
    </location>
</feature>
<dbReference type="RefSeq" id="WP_115302944.1">
    <property type="nucleotide sequence ID" value="NZ_CAAAHO010000007.1"/>
</dbReference>
<evidence type="ECO:0000313" key="3">
    <source>
        <dbReference type="Proteomes" id="UP000254968"/>
    </source>
</evidence>
<keyword evidence="3" id="KW-1185">Reference proteome</keyword>
<feature type="transmembrane region" description="Helical" evidence="1">
    <location>
        <begin position="105"/>
        <end position="128"/>
    </location>
</feature>
<keyword evidence="1" id="KW-0472">Membrane</keyword>
<organism evidence="2 3">
    <name type="scientific">Legionella beliardensis</name>
    <dbReference type="NCBI Taxonomy" id="91822"/>
    <lineage>
        <taxon>Bacteria</taxon>
        <taxon>Pseudomonadati</taxon>
        <taxon>Pseudomonadota</taxon>
        <taxon>Gammaproteobacteria</taxon>
        <taxon>Legionellales</taxon>
        <taxon>Legionellaceae</taxon>
        <taxon>Legionella</taxon>
    </lineage>
</organism>
<feature type="transmembrane region" description="Helical" evidence="1">
    <location>
        <begin position="45"/>
        <end position="68"/>
    </location>
</feature>
<proteinExistence type="predicted"/>
<dbReference type="OrthoDB" id="5637501at2"/>